<protein>
    <submittedName>
        <fullName evidence="2">Uncharacterized protein</fullName>
    </submittedName>
</protein>
<sequence>MRKCSLVISEPERYVEEESKKQLADPIVYNPGSLPLVGSLVYFRKPGHFVSPGLNSDQTRSKLLDRKSSSYPNLSQSLEQGTKHSSYDLDSLQPTSPSSSISSIDSQKTLHHYVSDDKDKTDPSFDELDSHINHQRRSSSGWNDTGDCSRSLKKDRKINLRHRRRLTCAVVFTKPKLVEL</sequence>
<keyword evidence="3" id="KW-1185">Reference proteome</keyword>
<feature type="compositionally biased region" description="Basic and acidic residues" evidence="1">
    <location>
        <begin position="113"/>
        <end position="132"/>
    </location>
</feature>
<dbReference type="RefSeq" id="XP_018210537.1">
    <property type="nucleotide sequence ID" value="XM_018354458.1"/>
</dbReference>
<reference evidence="2" key="2">
    <citation type="submission" date="2021-01" db="EMBL/GenBank/DDBJ databases">
        <authorList>
            <person name="Schikora-Tamarit M.A."/>
        </authorList>
    </citation>
    <scope>NUCLEOTIDE SEQUENCE</scope>
    <source>
        <strain evidence="2">NCAIM Y.01608</strain>
    </source>
</reference>
<feature type="compositionally biased region" description="Low complexity" evidence="1">
    <location>
        <begin position="89"/>
        <end position="107"/>
    </location>
</feature>
<organism evidence="2 3">
    <name type="scientific">Ogataea polymorpha</name>
    <dbReference type="NCBI Taxonomy" id="460523"/>
    <lineage>
        <taxon>Eukaryota</taxon>
        <taxon>Fungi</taxon>
        <taxon>Dikarya</taxon>
        <taxon>Ascomycota</taxon>
        <taxon>Saccharomycotina</taxon>
        <taxon>Pichiomycetes</taxon>
        <taxon>Pichiales</taxon>
        <taxon>Pichiaceae</taxon>
        <taxon>Ogataea</taxon>
    </lineage>
</organism>
<reference evidence="2" key="1">
    <citation type="journal article" date="2021" name="Open Biol.">
        <title>Shared evolutionary footprints suggest mitochondrial oxidative damage underlies multiple complex I losses in fungi.</title>
        <authorList>
            <person name="Schikora-Tamarit M.A."/>
            <person name="Marcet-Houben M."/>
            <person name="Nosek J."/>
            <person name="Gabaldon T."/>
        </authorList>
    </citation>
    <scope>NUCLEOTIDE SEQUENCE</scope>
    <source>
        <strain evidence="2">NCAIM Y.01608</strain>
    </source>
</reference>
<dbReference type="EMBL" id="JAEUBD010000526">
    <property type="protein sequence ID" value="KAH3673811.1"/>
    <property type="molecule type" value="Genomic_DNA"/>
</dbReference>
<dbReference type="Proteomes" id="UP000788993">
    <property type="component" value="Unassembled WGS sequence"/>
</dbReference>
<proteinExistence type="predicted"/>
<evidence type="ECO:0000313" key="2">
    <source>
        <dbReference type="EMBL" id="KAH3673811.1"/>
    </source>
</evidence>
<name>A0A1B7SGK4_9ASCO</name>
<evidence type="ECO:0000256" key="1">
    <source>
        <dbReference type="SAM" id="MobiDB-lite"/>
    </source>
</evidence>
<gene>
    <name evidence="2" type="ORF">OGATHE_001791</name>
</gene>
<feature type="region of interest" description="Disordered" evidence="1">
    <location>
        <begin position="67"/>
        <end position="150"/>
    </location>
</feature>
<accession>A0A1B7SGK4</accession>
<evidence type="ECO:0000313" key="3">
    <source>
        <dbReference type="Proteomes" id="UP000788993"/>
    </source>
</evidence>
<comment type="caution">
    <text evidence="2">The sequence shown here is derived from an EMBL/GenBank/DDBJ whole genome shotgun (WGS) entry which is preliminary data.</text>
</comment>
<dbReference type="AlphaFoldDB" id="A0A1B7SGK4"/>
<feature type="compositionally biased region" description="Polar residues" evidence="1">
    <location>
        <begin position="138"/>
        <end position="148"/>
    </location>
</feature>
<feature type="compositionally biased region" description="Polar residues" evidence="1">
    <location>
        <begin position="69"/>
        <end position="80"/>
    </location>
</feature>
<dbReference type="OrthoDB" id="3993103at2759"/>